<gene>
    <name evidence="2" type="ORF">HMPREF1549_00005</name>
</gene>
<protein>
    <submittedName>
        <fullName evidence="2">Uncharacterized protein</fullName>
    </submittedName>
</protein>
<name>U1QQG5_9ACTO</name>
<reference evidence="2 3" key="1">
    <citation type="submission" date="2013-06" db="EMBL/GenBank/DDBJ databases">
        <authorList>
            <person name="Weinstock G."/>
            <person name="Sodergren E."/>
            <person name="Lobos E.A."/>
            <person name="Fulton L."/>
            <person name="Fulton R."/>
            <person name="Courtney L."/>
            <person name="Fronick C."/>
            <person name="O'Laughlin M."/>
            <person name="Godfrey J."/>
            <person name="Wilson R.M."/>
            <person name="Miner T."/>
            <person name="Farmer C."/>
            <person name="Delehaunty K."/>
            <person name="Cordes M."/>
            <person name="Minx P."/>
            <person name="Tomlinson C."/>
            <person name="Chen J."/>
            <person name="Wollam A."/>
            <person name="Pepin K.H."/>
            <person name="Bhonagiri V."/>
            <person name="Zhang X."/>
            <person name="Warren W."/>
            <person name="Mitreva M."/>
            <person name="Mardis E.R."/>
            <person name="Wilson R.K."/>
        </authorList>
    </citation>
    <scope>NUCLEOTIDE SEQUENCE [LARGE SCALE GENOMIC DNA]</scope>
    <source>
        <strain evidence="2 3">F0510</strain>
    </source>
</reference>
<dbReference type="HOGENOM" id="CLU_2044672_0_0_11"/>
<proteinExistence type="predicted"/>
<keyword evidence="1" id="KW-0472">Membrane</keyword>
<dbReference type="AlphaFoldDB" id="U1QQG5"/>
<dbReference type="Proteomes" id="UP000016498">
    <property type="component" value="Unassembled WGS sequence"/>
</dbReference>
<keyword evidence="1" id="KW-0812">Transmembrane</keyword>
<dbReference type="EMBL" id="AWSD01000001">
    <property type="protein sequence ID" value="ERH23899.1"/>
    <property type="molecule type" value="Genomic_DNA"/>
</dbReference>
<keyword evidence="1" id="KW-1133">Transmembrane helix</keyword>
<evidence type="ECO:0000313" key="3">
    <source>
        <dbReference type="Proteomes" id="UP000016498"/>
    </source>
</evidence>
<evidence type="ECO:0000256" key="1">
    <source>
        <dbReference type="SAM" id="Phobius"/>
    </source>
</evidence>
<sequence>MPHRFHLIDLLLFTSPVAFVVLVLVVVLMFVVLLVLVLVVAPVWLESWLRVALLARRWAARRLECGPVPGRDRATSLYLFSCQAAWIAVGNGSGRSARSHQLGTPCLSTMHISRRRSSSI</sequence>
<feature type="transmembrane region" description="Helical" evidence="1">
    <location>
        <begin position="20"/>
        <end position="45"/>
    </location>
</feature>
<accession>U1QQG5</accession>
<evidence type="ECO:0000313" key="2">
    <source>
        <dbReference type="EMBL" id="ERH23899.1"/>
    </source>
</evidence>
<organism evidence="2 3">
    <name type="scientific">Actinomyces johnsonii F0510</name>
    <dbReference type="NCBI Taxonomy" id="1227262"/>
    <lineage>
        <taxon>Bacteria</taxon>
        <taxon>Bacillati</taxon>
        <taxon>Actinomycetota</taxon>
        <taxon>Actinomycetes</taxon>
        <taxon>Actinomycetales</taxon>
        <taxon>Actinomycetaceae</taxon>
        <taxon>Actinomyces</taxon>
    </lineage>
</organism>
<comment type="caution">
    <text evidence="2">The sequence shown here is derived from an EMBL/GenBank/DDBJ whole genome shotgun (WGS) entry which is preliminary data.</text>
</comment>